<organism evidence="8 9">
    <name type="scientific">Cellulomonas persica</name>
    <dbReference type="NCBI Taxonomy" id="76861"/>
    <lineage>
        <taxon>Bacteria</taxon>
        <taxon>Bacillati</taxon>
        <taxon>Actinomycetota</taxon>
        <taxon>Actinomycetes</taxon>
        <taxon>Micrococcales</taxon>
        <taxon>Cellulomonadaceae</taxon>
        <taxon>Cellulomonas</taxon>
    </lineage>
</organism>
<dbReference type="GO" id="GO:0003676">
    <property type="term" value="F:nucleic acid binding"/>
    <property type="evidence" value="ECO:0007669"/>
    <property type="project" value="InterPro"/>
</dbReference>
<evidence type="ECO:0000256" key="4">
    <source>
        <dbReference type="ARBA" id="ARBA00022679"/>
    </source>
</evidence>
<dbReference type="RefSeq" id="WP_146807803.1">
    <property type="nucleotide sequence ID" value="NZ_BJUA01000030.1"/>
</dbReference>
<keyword evidence="5" id="KW-0949">S-adenosyl-L-methionine</keyword>
<dbReference type="EMBL" id="BJUA01000030">
    <property type="protein sequence ID" value="GEK19440.1"/>
    <property type="molecule type" value="Genomic_DNA"/>
</dbReference>
<keyword evidence="3 8" id="KW-0489">Methyltransferase</keyword>
<sequence length="543" mass="59286">MDAVTDRTGAVVLGAVFTRRWIADLVLDLAGYLPTDRLATGVAIEPACGPGTFVASMAERLLESCRHHGDDIAQAVDAIVAVDIDSGAVAGSRDLVVERLTHHGVPTHTARTLARSWVRQGDFLDIAADLPTANWIVGNPPYVRIENIDRDALHRYRARWSTMTGRADIYVGFIEASLDLLSPSGRLAFICADRWMRNQYGTKLREKVTGSFAVEACIVLHEVDAFEEKVAAYPAITVIRPGPQGSALVAEAADGFDEQTARGLARLFTDGDLSARSVGPPLSASWTSQWFTDGSTSWPTGTPQELTLLSTLERSFRTLEQAGVSIGVGAATGADAVYITGQPTGVEPSRLLRSVSAREAGGDTIAWEGRFLVNPWDEDGLVELDDYPGLRSYLEAHRPRLLERHVARQPNAAWWRTIDRVKPDVARANKLLVPDLKSRIHPVLDSGEYYPMHSLAYLTSDTWDLSVLGGLLMSDIANLFVSAYSVRMATGRLRVSAQYLRRIHLPDYDLLDPEMRAALARAFAARDIPAASTLARQAYGLSP</sequence>
<reference evidence="8 9" key="1">
    <citation type="submission" date="2019-07" db="EMBL/GenBank/DDBJ databases">
        <title>Whole genome shotgun sequence of Cellulomonas persica NBRC 101101.</title>
        <authorList>
            <person name="Hosoyama A."/>
            <person name="Uohara A."/>
            <person name="Ohji S."/>
            <person name="Ichikawa N."/>
        </authorList>
    </citation>
    <scope>NUCLEOTIDE SEQUENCE [LARGE SCALE GENOMIC DNA]</scope>
    <source>
        <strain evidence="8 9">NBRC 101101</strain>
    </source>
</reference>
<protein>
    <recommendedName>
        <fullName evidence="2">site-specific DNA-methyltransferase (adenine-specific)</fullName>
        <ecNumber evidence="2">2.1.1.72</ecNumber>
    </recommendedName>
</protein>
<feature type="domain" description="Type II methyltransferase M.TaqI-like" evidence="7">
    <location>
        <begin position="135"/>
        <end position="210"/>
    </location>
</feature>
<evidence type="ECO:0000256" key="6">
    <source>
        <dbReference type="ARBA" id="ARBA00047942"/>
    </source>
</evidence>
<evidence type="ECO:0000256" key="2">
    <source>
        <dbReference type="ARBA" id="ARBA00011900"/>
    </source>
</evidence>
<comment type="catalytic activity">
    <reaction evidence="6">
        <text>a 2'-deoxyadenosine in DNA + S-adenosyl-L-methionine = an N(6)-methyl-2'-deoxyadenosine in DNA + S-adenosyl-L-homocysteine + H(+)</text>
        <dbReference type="Rhea" id="RHEA:15197"/>
        <dbReference type="Rhea" id="RHEA-COMP:12418"/>
        <dbReference type="Rhea" id="RHEA-COMP:12419"/>
        <dbReference type="ChEBI" id="CHEBI:15378"/>
        <dbReference type="ChEBI" id="CHEBI:57856"/>
        <dbReference type="ChEBI" id="CHEBI:59789"/>
        <dbReference type="ChEBI" id="CHEBI:90615"/>
        <dbReference type="ChEBI" id="CHEBI:90616"/>
        <dbReference type="EC" id="2.1.1.72"/>
    </reaction>
</comment>
<dbReference type="OrthoDB" id="32195at2"/>
<dbReference type="InterPro" id="IPR050953">
    <property type="entry name" value="N4_N6_ade-DNA_methylase"/>
</dbReference>
<dbReference type="InterPro" id="IPR029063">
    <property type="entry name" value="SAM-dependent_MTases_sf"/>
</dbReference>
<dbReference type="PANTHER" id="PTHR33841:SF5">
    <property type="entry name" value="DNA METHYLASE (MODIFICATION METHYLASE) (METHYLTRANSFERASE)-RELATED"/>
    <property type="match status" value="1"/>
</dbReference>
<evidence type="ECO:0000256" key="1">
    <source>
        <dbReference type="ARBA" id="ARBA00006594"/>
    </source>
</evidence>
<dbReference type="AlphaFoldDB" id="A0A510V266"/>
<evidence type="ECO:0000256" key="5">
    <source>
        <dbReference type="ARBA" id="ARBA00022691"/>
    </source>
</evidence>
<dbReference type="PRINTS" id="PR00507">
    <property type="entry name" value="N12N6MTFRASE"/>
</dbReference>
<dbReference type="EC" id="2.1.1.72" evidence="2"/>
<evidence type="ECO:0000313" key="8">
    <source>
        <dbReference type="EMBL" id="GEK19440.1"/>
    </source>
</evidence>
<dbReference type="InterPro" id="IPR002052">
    <property type="entry name" value="DNA_methylase_N6_adenine_CS"/>
</dbReference>
<dbReference type="GO" id="GO:0006304">
    <property type="term" value="P:DNA modification"/>
    <property type="evidence" value="ECO:0007669"/>
    <property type="project" value="InterPro"/>
</dbReference>
<dbReference type="GO" id="GO:0009007">
    <property type="term" value="F:site-specific DNA-methyltransferase (adenine-specific) activity"/>
    <property type="evidence" value="ECO:0007669"/>
    <property type="project" value="UniProtKB-EC"/>
</dbReference>
<name>A0A510V266_9CELL</name>
<proteinExistence type="inferred from homology"/>
<gene>
    <name evidence="8" type="ORF">CPE01_31730</name>
</gene>
<accession>A0A510V266</accession>
<dbReference type="InterPro" id="IPR011639">
    <property type="entry name" value="MethylTrfase_TaqI-like_dom"/>
</dbReference>
<evidence type="ECO:0000259" key="7">
    <source>
        <dbReference type="Pfam" id="PF07669"/>
    </source>
</evidence>
<evidence type="ECO:0000313" key="9">
    <source>
        <dbReference type="Proteomes" id="UP000321386"/>
    </source>
</evidence>
<dbReference type="Pfam" id="PF07669">
    <property type="entry name" value="Eco57I"/>
    <property type="match status" value="1"/>
</dbReference>
<dbReference type="PANTHER" id="PTHR33841">
    <property type="entry name" value="DNA METHYLTRANSFERASE YEEA-RELATED"/>
    <property type="match status" value="1"/>
</dbReference>
<dbReference type="Proteomes" id="UP000321386">
    <property type="component" value="Unassembled WGS sequence"/>
</dbReference>
<comment type="caution">
    <text evidence="8">The sequence shown here is derived from an EMBL/GenBank/DDBJ whole genome shotgun (WGS) entry which is preliminary data.</text>
</comment>
<evidence type="ECO:0000256" key="3">
    <source>
        <dbReference type="ARBA" id="ARBA00022603"/>
    </source>
</evidence>
<comment type="similarity">
    <text evidence="1">Belongs to the N(4)/N(6)-methyltransferase family.</text>
</comment>
<keyword evidence="9" id="KW-1185">Reference proteome</keyword>
<dbReference type="Gene3D" id="3.40.50.150">
    <property type="entry name" value="Vaccinia Virus protein VP39"/>
    <property type="match status" value="1"/>
</dbReference>
<keyword evidence="4 8" id="KW-0808">Transferase</keyword>
<dbReference type="GO" id="GO:0032259">
    <property type="term" value="P:methylation"/>
    <property type="evidence" value="ECO:0007669"/>
    <property type="project" value="UniProtKB-KW"/>
</dbReference>
<dbReference type="PROSITE" id="PS00092">
    <property type="entry name" value="N6_MTASE"/>
    <property type="match status" value="1"/>
</dbReference>
<dbReference type="SUPFAM" id="SSF53335">
    <property type="entry name" value="S-adenosyl-L-methionine-dependent methyltransferases"/>
    <property type="match status" value="1"/>
</dbReference>